<sequence>MAIQGPTRTLMSSACWRCQIQAERNVRRFASIQNKTQARRNSNYATPKQWLPYYPIETQKACWIQLKNRTLIRIGGPDATDFLHNLIPAPVLPLDDKTHIIFSAFLNAKGRIIHDVFVYKPAKDGANEWLLDVDTNSAPAVVSHLKKHKLRSKFKLEKLSPEEAAVMYVWPRADQGEMKLSPNMLLDPRPGMGMRVYTTAVDETRKTFTTNDSAQELKWEDYMIHRMLNGLAEGPVEIASGSALPQESNIDFCGGIDFHKGCYLGQELTIRTHHTGIVRKRILPVQIYTDDDPISHDQTAPIYNPSLSLPQPPNEANISKCGAKGRSGRSTGKWLGGYGNIGLALCRLETMTDLSLTAEGSQYNPETDEFEVSWDAGQGENDAEGQSKKTSVKVKAFVPPWLRQGIENTIKARNDRSQARRRQAEEDEEDEVD</sequence>
<evidence type="ECO:0000313" key="2">
    <source>
        <dbReference type="Proteomes" id="UP001172386"/>
    </source>
</evidence>
<reference evidence="1" key="1">
    <citation type="submission" date="2022-10" db="EMBL/GenBank/DDBJ databases">
        <title>Culturing micro-colonial fungi from biological soil crusts in the Mojave desert and describing Neophaeococcomyces mojavensis, and introducing the new genera and species Taxawa tesnikishii.</title>
        <authorList>
            <person name="Kurbessoian T."/>
            <person name="Stajich J.E."/>
        </authorList>
    </citation>
    <scope>NUCLEOTIDE SEQUENCE</scope>
    <source>
        <strain evidence="1">JES_112</strain>
    </source>
</reference>
<organism evidence="1 2">
    <name type="scientific">Neophaeococcomyces mojaviensis</name>
    <dbReference type="NCBI Taxonomy" id="3383035"/>
    <lineage>
        <taxon>Eukaryota</taxon>
        <taxon>Fungi</taxon>
        <taxon>Dikarya</taxon>
        <taxon>Ascomycota</taxon>
        <taxon>Pezizomycotina</taxon>
        <taxon>Eurotiomycetes</taxon>
        <taxon>Chaetothyriomycetidae</taxon>
        <taxon>Chaetothyriales</taxon>
        <taxon>Chaetothyriales incertae sedis</taxon>
        <taxon>Neophaeococcomyces</taxon>
    </lineage>
</organism>
<protein>
    <submittedName>
        <fullName evidence="1">Ccr4 associated factor</fullName>
    </submittedName>
</protein>
<proteinExistence type="predicted"/>
<comment type="caution">
    <text evidence="1">The sequence shown here is derived from an EMBL/GenBank/DDBJ whole genome shotgun (WGS) entry which is preliminary data.</text>
</comment>
<evidence type="ECO:0000313" key="1">
    <source>
        <dbReference type="EMBL" id="KAJ9654777.1"/>
    </source>
</evidence>
<name>A0ACC3A442_9EURO</name>
<dbReference type="Proteomes" id="UP001172386">
    <property type="component" value="Unassembled WGS sequence"/>
</dbReference>
<keyword evidence="2" id="KW-1185">Reference proteome</keyword>
<dbReference type="EMBL" id="JAPDRQ010000112">
    <property type="protein sequence ID" value="KAJ9654777.1"/>
    <property type="molecule type" value="Genomic_DNA"/>
</dbReference>
<gene>
    <name evidence="1" type="primary">CAF17</name>
    <name evidence="1" type="ORF">H2198_006216</name>
</gene>
<accession>A0ACC3A442</accession>